<proteinExistence type="predicted"/>
<dbReference type="EMBL" id="FMZE01000015">
    <property type="protein sequence ID" value="SDD96736.1"/>
    <property type="molecule type" value="Genomic_DNA"/>
</dbReference>
<dbReference type="KEGG" id="pmad:BAY61_32360"/>
<dbReference type="OrthoDB" id="3483646at2"/>
<accession>A0A222W1F8</accession>
<dbReference type="Proteomes" id="UP000199494">
    <property type="component" value="Unassembled WGS sequence"/>
</dbReference>
<sequence length="223" mass="25200">MFKNRRPQQPQWLSEPYRNYHSDGSGLPPDTADGLKQMALYLLDRAGRGETTENDINAAGVLIQIALLTHLQEQEKRNRVELEQRDAEFRELVTPKRPPARVRVFHNTRHSAMGFGYVDTDSFVEVYAYDEPVVEPDTSDEQIAERAFTLFNIGDDPDYGEPDHRAVEYCDRRNRPLSKGDALAIDGRFYVCAANGWTPIAMPQLTVAGQHGSTPLYGPHARA</sequence>
<name>A0A222W1F8_9PSEU</name>
<feature type="region of interest" description="Disordered" evidence="1">
    <location>
        <begin position="1"/>
        <end position="31"/>
    </location>
</feature>
<reference evidence="2 3" key="1">
    <citation type="submission" date="2016-10" db="EMBL/GenBank/DDBJ databases">
        <authorList>
            <person name="de Groot N.N."/>
        </authorList>
    </citation>
    <scope>NUCLEOTIDE SEQUENCE [LARGE SCALE GENOMIC DNA]</scope>
    <source>
        <strain evidence="2 3">CGMCC 4.5506</strain>
    </source>
</reference>
<evidence type="ECO:0000256" key="1">
    <source>
        <dbReference type="SAM" id="MobiDB-lite"/>
    </source>
</evidence>
<dbReference type="STRING" id="530584.SAMN05421630_11582"/>
<keyword evidence="3" id="KW-1185">Reference proteome</keyword>
<evidence type="ECO:0000313" key="3">
    <source>
        <dbReference type="Proteomes" id="UP000199494"/>
    </source>
</evidence>
<dbReference type="AlphaFoldDB" id="A0A222W1F8"/>
<gene>
    <name evidence="2" type="ORF">SAMN05421630_11582</name>
</gene>
<evidence type="ECO:0000313" key="2">
    <source>
        <dbReference type="EMBL" id="SDD96736.1"/>
    </source>
</evidence>
<protein>
    <submittedName>
        <fullName evidence="2">Uncharacterized protein</fullName>
    </submittedName>
</protein>
<organism evidence="2 3">
    <name type="scientific">Prauserella marina</name>
    <dbReference type="NCBI Taxonomy" id="530584"/>
    <lineage>
        <taxon>Bacteria</taxon>
        <taxon>Bacillati</taxon>
        <taxon>Actinomycetota</taxon>
        <taxon>Actinomycetes</taxon>
        <taxon>Pseudonocardiales</taxon>
        <taxon>Pseudonocardiaceae</taxon>
        <taxon>Prauserella</taxon>
    </lineage>
</organism>
<dbReference type="RefSeq" id="WP_091810656.1">
    <property type="nucleotide sequence ID" value="NZ_CP016354.1"/>
</dbReference>